<dbReference type="Proteomes" id="UP000288805">
    <property type="component" value="Unassembled WGS sequence"/>
</dbReference>
<accession>A0A438ELS4</accession>
<comment type="caution">
    <text evidence="3">The sequence shown here is derived from an EMBL/GenBank/DDBJ whole genome shotgun (WGS) entry which is preliminary data.</text>
</comment>
<evidence type="ECO:0000313" key="3">
    <source>
        <dbReference type="EMBL" id="RVW48642.1"/>
    </source>
</evidence>
<protein>
    <submittedName>
        <fullName evidence="3">Constitutive photomorphogenesis protein 10</fullName>
    </submittedName>
</protein>
<name>A0A438ELS4_VITVI</name>
<gene>
    <name evidence="3" type="primary">COP10_1</name>
    <name evidence="3" type="ORF">CK203_102147</name>
</gene>
<organism evidence="3 4">
    <name type="scientific">Vitis vinifera</name>
    <name type="common">Grape</name>
    <dbReference type="NCBI Taxonomy" id="29760"/>
    <lineage>
        <taxon>Eukaryota</taxon>
        <taxon>Viridiplantae</taxon>
        <taxon>Streptophyta</taxon>
        <taxon>Embryophyta</taxon>
        <taxon>Tracheophyta</taxon>
        <taxon>Spermatophyta</taxon>
        <taxon>Magnoliopsida</taxon>
        <taxon>eudicotyledons</taxon>
        <taxon>Gunneridae</taxon>
        <taxon>Pentapetalae</taxon>
        <taxon>rosids</taxon>
        <taxon>Vitales</taxon>
        <taxon>Vitaceae</taxon>
        <taxon>Viteae</taxon>
        <taxon>Vitis</taxon>
    </lineage>
</organism>
<evidence type="ECO:0000256" key="1">
    <source>
        <dbReference type="SAM" id="MobiDB-lite"/>
    </source>
</evidence>
<proteinExistence type="predicted"/>
<dbReference type="EMBL" id="QGNW01001247">
    <property type="protein sequence ID" value="RVW48642.1"/>
    <property type="molecule type" value="Genomic_DNA"/>
</dbReference>
<dbReference type="SMART" id="SM00212">
    <property type="entry name" value="UBCc"/>
    <property type="match status" value="1"/>
</dbReference>
<dbReference type="PANTHER" id="PTHR24068">
    <property type="entry name" value="UBIQUITIN-CONJUGATING ENZYME E2"/>
    <property type="match status" value="1"/>
</dbReference>
<dbReference type="Gene3D" id="3.10.110.10">
    <property type="entry name" value="Ubiquitin Conjugating Enzyme"/>
    <property type="match status" value="1"/>
</dbReference>
<feature type="region of interest" description="Disordered" evidence="1">
    <location>
        <begin position="1"/>
        <end position="27"/>
    </location>
</feature>
<evidence type="ECO:0000313" key="4">
    <source>
        <dbReference type="Proteomes" id="UP000288805"/>
    </source>
</evidence>
<sequence length="250" mass="27454">MSMNSSVSGVGGSGSGGGGRCWPSTTSVSASGKRIQKEMMELNADPPDDCSAGPKGDNLYHWVSTLIGPSGPSFFFGLVALICMVNFDLGSLSVSIGFNGLFAFQRLRKSLFMSKFAGTPYEGGIFFLDITFPSDYPFKPPKVVFKTRIYHCNVDSAGNLSVDILKDSWSPALTISNVLLAIRSIFTKPDPWMWFLLVCSSFQPCSLFLVEEEKVKHSYNALVPGIAHFYLADRSKHDEVATEWTLRFAR</sequence>
<evidence type="ECO:0000259" key="2">
    <source>
        <dbReference type="PROSITE" id="PS50127"/>
    </source>
</evidence>
<dbReference type="InterPro" id="IPR016135">
    <property type="entry name" value="UBQ-conjugating_enzyme/RWD"/>
</dbReference>
<feature type="compositionally biased region" description="Gly residues" evidence="1">
    <location>
        <begin position="9"/>
        <end position="20"/>
    </location>
</feature>
<feature type="domain" description="UBC core" evidence="2">
    <location>
        <begin position="30"/>
        <end position="250"/>
    </location>
</feature>
<dbReference type="InterPro" id="IPR000608">
    <property type="entry name" value="UBC"/>
</dbReference>
<dbReference type="SUPFAM" id="SSF54495">
    <property type="entry name" value="UBC-like"/>
    <property type="match status" value="2"/>
</dbReference>
<dbReference type="Pfam" id="PF00179">
    <property type="entry name" value="UQ_con"/>
    <property type="match status" value="1"/>
</dbReference>
<dbReference type="PROSITE" id="PS50127">
    <property type="entry name" value="UBC_2"/>
    <property type="match status" value="1"/>
</dbReference>
<reference evidence="3 4" key="1">
    <citation type="journal article" date="2018" name="PLoS Genet.">
        <title>Population sequencing reveals clonal diversity and ancestral inbreeding in the grapevine cultivar Chardonnay.</title>
        <authorList>
            <person name="Roach M.J."/>
            <person name="Johnson D.L."/>
            <person name="Bohlmann J."/>
            <person name="van Vuuren H.J."/>
            <person name="Jones S.J."/>
            <person name="Pretorius I.S."/>
            <person name="Schmidt S.A."/>
            <person name="Borneman A.R."/>
        </authorList>
    </citation>
    <scope>NUCLEOTIDE SEQUENCE [LARGE SCALE GENOMIC DNA]</scope>
    <source>
        <strain evidence="4">cv. Chardonnay</strain>
        <tissue evidence="3">Leaf</tissue>
    </source>
</reference>
<dbReference type="AlphaFoldDB" id="A0A438ELS4"/>